<proteinExistence type="predicted"/>
<accession>A0A183IHI4</accession>
<dbReference type="Proteomes" id="UP000270296">
    <property type="component" value="Unassembled WGS sequence"/>
</dbReference>
<name>A0A183IHI4_9BILA</name>
<keyword evidence="3" id="KW-1185">Reference proteome</keyword>
<reference evidence="4" key="1">
    <citation type="submission" date="2016-06" db="UniProtKB">
        <authorList>
            <consortium name="WormBaseParasite"/>
        </authorList>
    </citation>
    <scope>IDENTIFICATION</scope>
</reference>
<dbReference type="EMBL" id="UZAM01007559">
    <property type="protein sequence ID" value="VDO99934.1"/>
    <property type="molecule type" value="Genomic_DNA"/>
</dbReference>
<evidence type="ECO:0000313" key="4">
    <source>
        <dbReference type="WBParaSite" id="SBAD_0000322501-mRNA-1"/>
    </source>
</evidence>
<protein>
    <submittedName>
        <fullName evidence="2 4">Uncharacterized protein</fullName>
    </submittedName>
</protein>
<organism evidence="4">
    <name type="scientific">Soboliphyme baturini</name>
    <dbReference type="NCBI Taxonomy" id="241478"/>
    <lineage>
        <taxon>Eukaryota</taxon>
        <taxon>Metazoa</taxon>
        <taxon>Ecdysozoa</taxon>
        <taxon>Nematoda</taxon>
        <taxon>Enoplea</taxon>
        <taxon>Dorylaimia</taxon>
        <taxon>Dioctophymatida</taxon>
        <taxon>Dioctophymatoidea</taxon>
        <taxon>Soboliphymatidae</taxon>
        <taxon>Soboliphyme</taxon>
    </lineage>
</organism>
<dbReference type="AlphaFoldDB" id="A0A183IHI4"/>
<dbReference type="WBParaSite" id="SBAD_0000322501-mRNA-1">
    <property type="protein sequence ID" value="SBAD_0000322501-mRNA-1"/>
    <property type="gene ID" value="SBAD_0000322501"/>
</dbReference>
<sequence>MLSHDDAEENCCPRVSNRNRHRRLSALDPRVVPDQVEVGERSSIDDKSTSEAWCSSSPCSEEYCLSTSGPLYAAEQKKPVRFRRGKRATAVGSNGDALYEGSHSVAAPPSRSRWRMVGL</sequence>
<reference evidence="2 3" key="2">
    <citation type="submission" date="2018-11" db="EMBL/GenBank/DDBJ databases">
        <authorList>
            <consortium name="Pathogen Informatics"/>
        </authorList>
    </citation>
    <scope>NUCLEOTIDE SEQUENCE [LARGE SCALE GENOMIC DNA]</scope>
</reference>
<evidence type="ECO:0000256" key="1">
    <source>
        <dbReference type="SAM" id="MobiDB-lite"/>
    </source>
</evidence>
<evidence type="ECO:0000313" key="3">
    <source>
        <dbReference type="Proteomes" id="UP000270296"/>
    </source>
</evidence>
<gene>
    <name evidence="2" type="ORF">SBAD_LOCUS3079</name>
</gene>
<evidence type="ECO:0000313" key="2">
    <source>
        <dbReference type="EMBL" id="VDO99934.1"/>
    </source>
</evidence>
<feature type="region of interest" description="Disordered" evidence="1">
    <location>
        <begin position="84"/>
        <end position="119"/>
    </location>
</feature>